<dbReference type="KEGG" id="thao:NI17_013990"/>
<dbReference type="InterPro" id="IPR021708">
    <property type="entry name" value="DUF3291"/>
</dbReference>
<organism evidence="3 4">
    <name type="scientific">Thermobifida halotolerans</name>
    <dbReference type="NCBI Taxonomy" id="483545"/>
    <lineage>
        <taxon>Bacteria</taxon>
        <taxon>Bacillati</taxon>
        <taxon>Actinomycetota</taxon>
        <taxon>Actinomycetes</taxon>
        <taxon>Streptosporangiales</taxon>
        <taxon>Nocardiopsidaceae</taxon>
        <taxon>Thermobifida</taxon>
    </lineage>
</organism>
<keyword evidence="4" id="KW-1185">Reference proteome</keyword>
<feature type="domain" description="DUF3291" evidence="2">
    <location>
        <begin position="46"/>
        <end position="154"/>
    </location>
</feature>
<sequence>MSTPLLHGPPRDTDTPFSVEGLRSDADLPPVLAAVQSISLPDGPSEALDGLVDALSRRAADHPGLVRAADAVTVAGGAVLLVTLWESIADLRAFVLDSGADTRSWRARTGLTPVSERALWWTCRQGTPDPAEARSRLARLRADGPGPHAFTLRSPVPPPR</sequence>
<feature type="region of interest" description="Disordered" evidence="1">
    <location>
        <begin position="140"/>
        <end position="160"/>
    </location>
</feature>
<dbReference type="InterPro" id="IPR011008">
    <property type="entry name" value="Dimeric_a/b-barrel"/>
</dbReference>
<evidence type="ECO:0000313" key="4">
    <source>
        <dbReference type="Proteomes" id="UP000265719"/>
    </source>
</evidence>
<accession>A0AA97LTW0</accession>
<dbReference type="EMBL" id="CP063196">
    <property type="protein sequence ID" value="UOE17970.1"/>
    <property type="molecule type" value="Genomic_DNA"/>
</dbReference>
<evidence type="ECO:0000256" key="1">
    <source>
        <dbReference type="SAM" id="MobiDB-lite"/>
    </source>
</evidence>
<evidence type="ECO:0000259" key="2">
    <source>
        <dbReference type="Pfam" id="PF11695"/>
    </source>
</evidence>
<protein>
    <submittedName>
        <fullName evidence="3">DUF3291 domain-containing protein</fullName>
    </submittedName>
</protein>
<dbReference type="Pfam" id="PF11695">
    <property type="entry name" value="DUF3291"/>
    <property type="match status" value="1"/>
</dbReference>
<gene>
    <name evidence="3" type="ORF">NI17_013990</name>
</gene>
<dbReference type="Gene3D" id="3.30.70.100">
    <property type="match status" value="1"/>
</dbReference>
<dbReference type="SUPFAM" id="SSF54909">
    <property type="entry name" value="Dimeric alpha+beta barrel"/>
    <property type="match status" value="1"/>
</dbReference>
<reference evidence="3" key="1">
    <citation type="submission" date="2020-10" db="EMBL/GenBank/DDBJ databases">
        <title>De novo genome project of the cellulose decomposer Thermobifida halotolerans type strain.</title>
        <authorList>
            <person name="Nagy I."/>
            <person name="Horvath B."/>
            <person name="Kukolya J."/>
            <person name="Nagy I."/>
            <person name="Orsini M."/>
        </authorList>
    </citation>
    <scope>NUCLEOTIDE SEQUENCE</scope>
    <source>
        <strain evidence="3">DSM 44931</strain>
    </source>
</reference>
<name>A0AA97LTW0_9ACTN</name>
<dbReference type="AlphaFoldDB" id="A0AA97LTW0"/>
<evidence type="ECO:0000313" key="3">
    <source>
        <dbReference type="EMBL" id="UOE17970.1"/>
    </source>
</evidence>
<dbReference type="Proteomes" id="UP000265719">
    <property type="component" value="Chromosome"/>
</dbReference>
<dbReference type="RefSeq" id="WP_084012436.1">
    <property type="nucleotide sequence ID" value="NZ_CP063196.1"/>
</dbReference>
<proteinExistence type="predicted"/>